<dbReference type="SFLD" id="SFLDS00003">
    <property type="entry name" value="Haloacid_Dehalogenase"/>
    <property type="match status" value="1"/>
</dbReference>
<dbReference type="SFLD" id="SFLDF00029">
    <property type="entry name" value="phosphoserine_phosphatase"/>
    <property type="match status" value="1"/>
</dbReference>
<evidence type="ECO:0000256" key="6">
    <source>
        <dbReference type="ARBA" id="ARBA00022605"/>
    </source>
</evidence>
<evidence type="ECO:0000256" key="11">
    <source>
        <dbReference type="ARBA" id="ARBA00031693"/>
    </source>
</evidence>
<keyword evidence="15" id="KW-1185">Reference proteome</keyword>
<dbReference type="SFLD" id="SFLDG01136">
    <property type="entry name" value="C1.6:_Phosphoserine_Phosphatas"/>
    <property type="match status" value="1"/>
</dbReference>
<dbReference type="EMBL" id="BSNK01000001">
    <property type="protein sequence ID" value="GLQ23580.1"/>
    <property type="molecule type" value="Genomic_DNA"/>
</dbReference>
<evidence type="ECO:0000313" key="15">
    <source>
        <dbReference type="Proteomes" id="UP001161391"/>
    </source>
</evidence>
<comment type="catalytic activity">
    <reaction evidence="12">
        <text>O-phospho-L-serine + H2O = L-serine + phosphate</text>
        <dbReference type="Rhea" id="RHEA:21208"/>
        <dbReference type="ChEBI" id="CHEBI:15377"/>
        <dbReference type="ChEBI" id="CHEBI:33384"/>
        <dbReference type="ChEBI" id="CHEBI:43474"/>
        <dbReference type="ChEBI" id="CHEBI:57524"/>
        <dbReference type="EC" id="3.1.3.3"/>
    </reaction>
</comment>
<evidence type="ECO:0000256" key="13">
    <source>
        <dbReference type="ARBA" id="ARBA00048523"/>
    </source>
</evidence>
<dbReference type="InterPro" id="IPR004469">
    <property type="entry name" value="PSP"/>
</dbReference>
<dbReference type="InterPro" id="IPR036412">
    <property type="entry name" value="HAD-like_sf"/>
</dbReference>
<keyword evidence="8" id="KW-0378">Hydrolase</keyword>
<evidence type="ECO:0000256" key="9">
    <source>
        <dbReference type="ARBA" id="ARBA00022842"/>
    </source>
</evidence>
<dbReference type="Proteomes" id="UP001161391">
    <property type="component" value="Unassembled WGS sequence"/>
</dbReference>
<comment type="similarity">
    <text evidence="3">Belongs to the HAD-like hydrolase superfamily. SerB family.</text>
</comment>
<dbReference type="RefSeq" id="WP_284389137.1">
    <property type="nucleotide sequence ID" value="NZ_BSNK01000001.1"/>
</dbReference>
<evidence type="ECO:0000256" key="5">
    <source>
        <dbReference type="ARBA" id="ARBA00015196"/>
    </source>
</evidence>
<gene>
    <name evidence="14" type="ORF">GCM10007853_14540</name>
</gene>
<evidence type="ECO:0000256" key="4">
    <source>
        <dbReference type="ARBA" id="ARBA00012640"/>
    </source>
</evidence>
<evidence type="ECO:0000256" key="8">
    <source>
        <dbReference type="ARBA" id="ARBA00022801"/>
    </source>
</evidence>
<comment type="catalytic activity">
    <reaction evidence="13">
        <text>O-phospho-D-serine + H2O = D-serine + phosphate</text>
        <dbReference type="Rhea" id="RHEA:24873"/>
        <dbReference type="ChEBI" id="CHEBI:15377"/>
        <dbReference type="ChEBI" id="CHEBI:35247"/>
        <dbReference type="ChEBI" id="CHEBI:43474"/>
        <dbReference type="ChEBI" id="CHEBI:58680"/>
        <dbReference type="EC" id="3.1.3.3"/>
    </reaction>
</comment>
<dbReference type="PANTHER" id="PTHR43344:SF2">
    <property type="entry name" value="PHOSPHOSERINE PHOSPHATASE"/>
    <property type="match status" value="1"/>
</dbReference>
<evidence type="ECO:0000256" key="12">
    <source>
        <dbReference type="ARBA" id="ARBA00048138"/>
    </source>
</evidence>
<accession>A0ABQ5V850</accession>
<dbReference type="SUPFAM" id="SSF56784">
    <property type="entry name" value="HAD-like"/>
    <property type="match status" value="1"/>
</dbReference>
<dbReference type="NCBIfam" id="TIGR01488">
    <property type="entry name" value="HAD-SF-IB"/>
    <property type="match status" value="1"/>
</dbReference>
<evidence type="ECO:0000256" key="1">
    <source>
        <dbReference type="ARBA" id="ARBA00001946"/>
    </source>
</evidence>
<dbReference type="EC" id="3.1.3.3" evidence="4"/>
<organism evidence="14 15">
    <name type="scientific">Algimonas ampicilliniresistens</name>
    <dbReference type="NCBI Taxonomy" id="1298735"/>
    <lineage>
        <taxon>Bacteria</taxon>
        <taxon>Pseudomonadati</taxon>
        <taxon>Pseudomonadota</taxon>
        <taxon>Alphaproteobacteria</taxon>
        <taxon>Maricaulales</taxon>
        <taxon>Robiginitomaculaceae</taxon>
        <taxon>Algimonas</taxon>
    </lineage>
</organism>
<dbReference type="PANTHER" id="PTHR43344">
    <property type="entry name" value="PHOSPHOSERINE PHOSPHATASE"/>
    <property type="match status" value="1"/>
</dbReference>
<dbReference type="Gene3D" id="3.40.50.1000">
    <property type="entry name" value="HAD superfamily/HAD-like"/>
    <property type="match status" value="1"/>
</dbReference>
<keyword evidence="6" id="KW-0028">Amino-acid biosynthesis</keyword>
<comment type="cofactor">
    <cofactor evidence="1">
        <name>Mg(2+)</name>
        <dbReference type="ChEBI" id="CHEBI:18420"/>
    </cofactor>
</comment>
<reference evidence="14" key="1">
    <citation type="journal article" date="2014" name="Int. J. Syst. Evol. Microbiol.">
        <title>Complete genome of a new Firmicutes species belonging to the dominant human colonic microbiota ('Ruminococcus bicirculans') reveals two chromosomes and a selective capacity to utilize plant glucans.</title>
        <authorList>
            <consortium name="NISC Comparative Sequencing Program"/>
            <person name="Wegmann U."/>
            <person name="Louis P."/>
            <person name="Goesmann A."/>
            <person name="Henrissat B."/>
            <person name="Duncan S.H."/>
            <person name="Flint H.J."/>
        </authorList>
    </citation>
    <scope>NUCLEOTIDE SEQUENCE</scope>
    <source>
        <strain evidence="14">NBRC 108219</strain>
    </source>
</reference>
<dbReference type="SFLD" id="SFLDG01137">
    <property type="entry name" value="C1.6.1:_Phosphoserine_Phosphat"/>
    <property type="match status" value="1"/>
</dbReference>
<dbReference type="InterPro" id="IPR050582">
    <property type="entry name" value="HAD-like_SerB"/>
</dbReference>
<name>A0ABQ5V850_9PROT</name>
<evidence type="ECO:0000256" key="3">
    <source>
        <dbReference type="ARBA" id="ARBA00009184"/>
    </source>
</evidence>
<reference evidence="14" key="2">
    <citation type="submission" date="2023-01" db="EMBL/GenBank/DDBJ databases">
        <title>Draft genome sequence of Algimonas ampicilliniresistens strain NBRC 108219.</title>
        <authorList>
            <person name="Sun Q."/>
            <person name="Mori K."/>
        </authorList>
    </citation>
    <scope>NUCLEOTIDE SEQUENCE</scope>
    <source>
        <strain evidence="14">NBRC 108219</strain>
    </source>
</reference>
<keyword evidence="9" id="KW-0460">Magnesium</keyword>
<proteinExistence type="inferred from homology"/>
<dbReference type="Pfam" id="PF00702">
    <property type="entry name" value="Hydrolase"/>
    <property type="match status" value="1"/>
</dbReference>
<protein>
    <recommendedName>
        <fullName evidence="5">Phosphoserine phosphatase</fullName>
        <ecNumber evidence="4">3.1.3.3</ecNumber>
    </recommendedName>
    <alternativeName>
        <fullName evidence="11">O-phosphoserine phosphohydrolase</fullName>
    </alternativeName>
</protein>
<evidence type="ECO:0000256" key="7">
    <source>
        <dbReference type="ARBA" id="ARBA00022723"/>
    </source>
</evidence>
<comment type="caution">
    <text evidence="14">The sequence shown here is derived from an EMBL/GenBank/DDBJ whole genome shotgun (WGS) entry which is preliminary data.</text>
</comment>
<keyword evidence="10" id="KW-0718">Serine biosynthesis</keyword>
<evidence type="ECO:0000256" key="10">
    <source>
        <dbReference type="ARBA" id="ARBA00023299"/>
    </source>
</evidence>
<dbReference type="NCBIfam" id="TIGR00338">
    <property type="entry name" value="serB"/>
    <property type="match status" value="1"/>
</dbReference>
<comment type="pathway">
    <text evidence="2">Amino-acid biosynthesis; L-serine biosynthesis; L-serine from 3-phospho-D-glycerate: step 3/3.</text>
</comment>
<evidence type="ECO:0000313" key="14">
    <source>
        <dbReference type="EMBL" id="GLQ23580.1"/>
    </source>
</evidence>
<dbReference type="InterPro" id="IPR023214">
    <property type="entry name" value="HAD_sf"/>
</dbReference>
<sequence>MTASLDQIATLVLPSEDGAALADGARALGLRDAKTLSSDLAIEGIIEAKTSADARAILAAANVTGDVCVQPQADRRKTVLVCDMDSTLIGQECIDELADFAGVKARVSEITERAMRGEIGFEGALEERVSLLEGLPVSTLQRCFEDRIRLNAGARTLAQTMHANGAKTLIVSGGFTFFTERVAQACGFADHQANTLIETNDRLTGKVGYPILGREAKLEALRNACNGEPSRALAIGDGANDLAMIEAAGLGLAYYAKPAVAAASHSAITCTDLRTALYFQGYSDDEIVED</sequence>
<keyword evidence="7" id="KW-0479">Metal-binding</keyword>
<evidence type="ECO:0000256" key="2">
    <source>
        <dbReference type="ARBA" id="ARBA00005135"/>
    </source>
</evidence>